<dbReference type="InterPro" id="IPR000093">
    <property type="entry name" value="DNA_Rcmb_RecR"/>
</dbReference>
<dbReference type="PANTHER" id="PTHR30446">
    <property type="entry name" value="RECOMBINATION PROTEIN RECR"/>
    <property type="match status" value="1"/>
</dbReference>
<reference evidence="8 9" key="1">
    <citation type="submission" date="2019-01" db="EMBL/GenBank/DDBJ databases">
        <authorList>
            <consortium name="Pathogen Informatics"/>
        </authorList>
    </citation>
    <scope>NUCLEOTIDE SEQUENCE [LARGE SCALE GENOMIC DNA]</scope>
    <source>
        <strain evidence="8 9">NCTC10112</strain>
    </source>
</reference>
<evidence type="ECO:0000259" key="7">
    <source>
        <dbReference type="PROSITE" id="PS50880"/>
    </source>
</evidence>
<dbReference type="GO" id="GO:0006281">
    <property type="term" value="P:DNA repair"/>
    <property type="evidence" value="ECO:0007669"/>
    <property type="project" value="UniProtKB-KW"/>
</dbReference>
<dbReference type="GO" id="GO:0003677">
    <property type="term" value="F:DNA binding"/>
    <property type="evidence" value="ECO:0007669"/>
    <property type="project" value="InterPro"/>
</dbReference>
<dbReference type="GO" id="GO:0008270">
    <property type="term" value="F:zinc ion binding"/>
    <property type="evidence" value="ECO:0007669"/>
    <property type="project" value="UniProtKB-KW"/>
</dbReference>
<dbReference type="Gene3D" id="3.40.1360.10">
    <property type="match status" value="1"/>
</dbReference>
<dbReference type="KEGG" id="mob:NCTC10112_00168"/>
<dbReference type="Pfam" id="PF13662">
    <property type="entry name" value="Toprim_4"/>
    <property type="match status" value="1"/>
</dbReference>
<dbReference type="RefSeq" id="WP_022936064.1">
    <property type="nucleotide sequence ID" value="NZ_LR214940.1"/>
</dbReference>
<dbReference type="OrthoDB" id="9802672at2"/>
<evidence type="ECO:0000313" key="9">
    <source>
        <dbReference type="Proteomes" id="UP000290482"/>
    </source>
</evidence>
<dbReference type="InterPro" id="IPR023627">
    <property type="entry name" value="Rcmb_RecR"/>
</dbReference>
<keyword evidence="3" id="KW-0863">Zinc-finger</keyword>
<evidence type="ECO:0000256" key="5">
    <source>
        <dbReference type="ARBA" id="ARBA00023172"/>
    </source>
</evidence>
<evidence type="ECO:0000256" key="6">
    <source>
        <dbReference type="ARBA" id="ARBA00023204"/>
    </source>
</evidence>
<feature type="domain" description="Toprim" evidence="7">
    <location>
        <begin position="78"/>
        <end position="173"/>
    </location>
</feature>
<keyword evidence="2" id="KW-0227">DNA damage</keyword>
<accession>A0A448ZVM9</accession>
<evidence type="ECO:0000256" key="4">
    <source>
        <dbReference type="ARBA" id="ARBA00022833"/>
    </source>
</evidence>
<keyword evidence="4" id="KW-0862">Zinc</keyword>
<dbReference type="AlphaFoldDB" id="A0A448ZVM9"/>
<evidence type="ECO:0000256" key="2">
    <source>
        <dbReference type="ARBA" id="ARBA00022763"/>
    </source>
</evidence>
<evidence type="ECO:0000313" key="8">
    <source>
        <dbReference type="EMBL" id="VEU55322.1"/>
    </source>
</evidence>
<evidence type="ECO:0000256" key="1">
    <source>
        <dbReference type="ARBA" id="ARBA00022723"/>
    </source>
</evidence>
<dbReference type="GO" id="GO:0006310">
    <property type="term" value="P:DNA recombination"/>
    <property type="evidence" value="ECO:0007669"/>
    <property type="project" value="UniProtKB-KW"/>
</dbReference>
<dbReference type="PANTHER" id="PTHR30446:SF0">
    <property type="entry name" value="RECOMBINATION PROTEIN RECR"/>
    <property type="match status" value="1"/>
</dbReference>
<dbReference type="EMBL" id="LR214940">
    <property type="protein sequence ID" value="VEU55322.1"/>
    <property type="molecule type" value="Genomic_DNA"/>
</dbReference>
<keyword evidence="1" id="KW-0479">Metal-binding</keyword>
<name>A0A448ZVM9_METOS</name>
<dbReference type="SUPFAM" id="SSF111304">
    <property type="entry name" value="Recombination protein RecR"/>
    <property type="match status" value="1"/>
</dbReference>
<keyword evidence="5" id="KW-0233">DNA recombination</keyword>
<sequence>MKSELYQKLFFELKKIPSLSKKQISKIIEYFLECSESNILDLNSLILNFKRSTKKCSICNYLNNQDICYICSDNTRDKKLMVVEQSADIDKFEELKIYKGKYFVFDTFYDLKENNDHFFKLIDELKKLCKSYNEIILAFNLSIIGRLTMEMIKKILYKDFKNLEIYQLSSGLPLNGSVEYADPTTLKESLDNKINLKRNSNEK</sequence>
<dbReference type="PROSITE" id="PS50880">
    <property type="entry name" value="TOPRIM"/>
    <property type="match status" value="1"/>
</dbReference>
<keyword evidence="6" id="KW-0234">DNA repair</keyword>
<dbReference type="InterPro" id="IPR006171">
    <property type="entry name" value="TOPRIM_dom"/>
</dbReference>
<evidence type="ECO:0000256" key="3">
    <source>
        <dbReference type="ARBA" id="ARBA00022771"/>
    </source>
</evidence>
<keyword evidence="9" id="KW-1185">Reference proteome</keyword>
<dbReference type="Pfam" id="PF21175">
    <property type="entry name" value="RecR_C"/>
    <property type="match status" value="1"/>
</dbReference>
<dbReference type="Proteomes" id="UP000290482">
    <property type="component" value="Chromosome"/>
</dbReference>
<gene>
    <name evidence="8" type="primary">recR</name>
    <name evidence="8" type="ORF">NCTC10112_00168</name>
</gene>
<organism evidence="8 9">
    <name type="scientific">Metamycoplasma orale</name>
    <name type="common">Mycoplasma orale</name>
    <dbReference type="NCBI Taxonomy" id="2121"/>
    <lineage>
        <taxon>Bacteria</taxon>
        <taxon>Bacillati</taxon>
        <taxon>Mycoplasmatota</taxon>
        <taxon>Mycoplasmoidales</taxon>
        <taxon>Metamycoplasmataceae</taxon>
        <taxon>Metamycoplasma</taxon>
    </lineage>
</organism>
<protein>
    <submittedName>
        <fullName evidence="8">Recombination protein RecR</fullName>
    </submittedName>
</protein>
<proteinExistence type="predicted"/>